<feature type="compositionally biased region" description="Basic and acidic residues" evidence="1">
    <location>
        <begin position="143"/>
        <end position="162"/>
    </location>
</feature>
<dbReference type="GO" id="GO:0051306">
    <property type="term" value="P:mitotic sister chromatid separation"/>
    <property type="evidence" value="ECO:0007669"/>
    <property type="project" value="TreeGrafter"/>
</dbReference>
<dbReference type="InParanoid" id="A0A1S4FRK8"/>
<dbReference type="VEuPathDB" id="VectorBase:AAEL010892"/>
<evidence type="ECO:0000313" key="3">
    <source>
        <dbReference type="EnsemblMetazoa" id="AAEL010892-PA"/>
    </source>
</evidence>
<dbReference type="AlphaFoldDB" id="A0A1S4FRK8"/>
<dbReference type="EnsemblMetazoa" id="AAEL010892-RA">
    <property type="protein sequence ID" value="AAEL010892-PA"/>
    <property type="gene ID" value="AAEL010892"/>
</dbReference>
<dbReference type="Pfam" id="PF16858">
    <property type="entry name" value="CNDH2_C"/>
    <property type="match status" value="1"/>
</dbReference>
<feature type="compositionally biased region" description="Acidic residues" evidence="1">
    <location>
        <begin position="989"/>
        <end position="1001"/>
    </location>
</feature>
<dbReference type="GO" id="GO:0010032">
    <property type="term" value="P:meiotic chromosome condensation"/>
    <property type="evidence" value="ECO:0007669"/>
    <property type="project" value="TreeGrafter"/>
</dbReference>
<sequence>MKRKLNALELRRQQETGKQHEDRGSEHESPSKKRSPSKRTAGGGSPKRARITRGYGATPRKEDPREHQDLNREEIALMFMEVSEKIDRCFDFDLQKWLSRYEGLRAKEETNFPEAAMLVMSAAQIYGRKVDYLEEIILHMDQDQKGRDEGAEDDRPKEDKPTGGRKRAARFQPQSLSDCFGDLEFSVVDGKKVPIESLVTSVDRVAIDQRNKFQQMQELCNELRSMPSKQRKQEILNRLRDEASIPPIMSSHTAARKNQILDLESGETIGTRYDFQIYLNFIDVKTGSLMPEHDLRKFFQRCDVIDYLYEQHEYENKGKGGSSVFPLKPREFKIYMPPDYLRNKYRIEIDDTADFDNELHKAKSSNYRKDPILELMQSKFADQGIDTEHWATAEQNSEEEVSFSNVMSSTAIDPNANVISQESESTPFEDNGSFEDNQTSDQTSASSSPDDSASTPNQNHSQSSIIISIISECNREDFPKSKESSPEPELMALENQPATDGFTVPFGPENDPNLQKQCPSRLSLEDEGIGADRESLGKQTPSDMMRSPSLDKLSDEGVVASASNGPMFGSGQVIPSDNPLRTISLKPALLERNLFKIPECHLRKHLLFSLPLEYKRLKMDVVRKASDRTKDIFTLEVYSLSPRAPKNPEWVRRASTPELEDFHGFDEYADILQSPHSKCLYSLAPLSDGQQSNVSRPASPEDDFFGFENDEPTLGLASDEIVRGSHLNGGLCSGQNEVSAVQKESGVVEPTPDGEQSAAAQLEKPQSESQQSTPTRTMSRDSGISDDQNDQSVLRQSRSKEGTPEPTDQTPEVTDLPQPDDESSALTSAKYIQSVAEAKELIEKVNNWHRKLKPILIQSERRNHFDIHAYGTEIIESFGPEEVTEEVSVINFAQVMENKTEDFTARYFLSMLMLANTNNVQIVTRNHDPQRLTPKEDIELRLLSRKRHHQEMESLGERIPCDNTPSGRFAASGMKSKSPRGKKRKRLVDDDEGMEDGDEGELSGICRLQDDDDPDHDFLERIRRIYPDINSEETKRKRIAFRRGMRRCAYGLQDEEQCVVEQSVPPPQPPDPMEPSPEEDDPDEILSVDLMTNEAIMMAPPAVPIIDPDPCCSKSLISTAESGYGSMIESSDC</sequence>
<feature type="region of interest" description="Disordered" evidence="1">
    <location>
        <begin position="525"/>
        <end position="550"/>
    </location>
</feature>
<feature type="region of interest" description="Disordered" evidence="1">
    <location>
        <begin position="143"/>
        <end position="171"/>
    </location>
</feature>
<feature type="region of interest" description="Disordered" evidence="1">
    <location>
        <begin position="949"/>
        <end position="1013"/>
    </location>
</feature>
<dbReference type="InterPro" id="IPR031737">
    <property type="entry name" value="CNDH2_C"/>
</dbReference>
<evidence type="ECO:0000313" key="4">
    <source>
        <dbReference type="Proteomes" id="UP000008820"/>
    </source>
</evidence>
<keyword evidence="4" id="KW-1185">Reference proteome</keyword>
<feature type="compositionally biased region" description="Polar residues" evidence="1">
    <location>
        <begin position="767"/>
        <end position="796"/>
    </location>
</feature>
<dbReference type="OrthoDB" id="10038475at2759"/>
<organism evidence="3 4">
    <name type="scientific">Aedes aegypti</name>
    <name type="common">Yellowfever mosquito</name>
    <name type="synonym">Culex aegypti</name>
    <dbReference type="NCBI Taxonomy" id="7159"/>
    <lineage>
        <taxon>Eukaryota</taxon>
        <taxon>Metazoa</taxon>
        <taxon>Ecdysozoa</taxon>
        <taxon>Arthropoda</taxon>
        <taxon>Hexapoda</taxon>
        <taxon>Insecta</taxon>
        <taxon>Pterygota</taxon>
        <taxon>Neoptera</taxon>
        <taxon>Endopterygota</taxon>
        <taxon>Diptera</taxon>
        <taxon>Nematocera</taxon>
        <taxon>Culicoidea</taxon>
        <taxon>Culicidae</taxon>
        <taxon>Culicinae</taxon>
        <taxon>Aedini</taxon>
        <taxon>Aedes</taxon>
        <taxon>Stegomyia</taxon>
    </lineage>
</organism>
<accession>A0A1S4FRK8</accession>
<dbReference type="GO" id="GO:0005634">
    <property type="term" value="C:nucleus"/>
    <property type="evidence" value="ECO:0007669"/>
    <property type="project" value="TreeGrafter"/>
</dbReference>
<name>A0A1S4FRK8_AEDAE</name>
<feature type="compositionally biased region" description="Basic and acidic residues" evidence="1">
    <location>
        <begin position="9"/>
        <end position="31"/>
    </location>
</feature>
<dbReference type="InterPro" id="IPR031739">
    <property type="entry name" value="Ncaph2"/>
</dbReference>
<evidence type="ECO:0000259" key="2">
    <source>
        <dbReference type="Pfam" id="PF16858"/>
    </source>
</evidence>
<proteinExistence type="predicted"/>
<feature type="domain" description="Condensin-2 complex subunit H2 C-terminal" evidence="2">
    <location>
        <begin position="832"/>
        <end position="952"/>
    </location>
</feature>
<gene>
    <name evidence="3" type="primary">5574056</name>
</gene>
<dbReference type="PANTHER" id="PTHR14324">
    <property type="entry name" value="CONDENSIN-2 COMPLEX SUBUNIT H2"/>
    <property type="match status" value="1"/>
</dbReference>
<evidence type="ECO:0000256" key="1">
    <source>
        <dbReference type="SAM" id="MobiDB-lite"/>
    </source>
</evidence>
<feature type="compositionally biased region" description="Low complexity" evidence="1">
    <location>
        <begin position="439"/>
        <end position="463"/>
    </location>
</feature>
<feature type="compositionally biased region" description="Basic residues" evidence="1">
    <location>
        <begin position="977"/>
        <end position="986"/>
    </location>
</feature>
<reference evidence="3" key="2">
    <citation type="submission" date="2021-02" db="UniProtKB">
        <authorList>
            <consortium name="EnsemblMetazoa"/>
        </authorList>
    </citation>
    <scope>IDENTIFICATION</scope>
    <source>
        <strain evidence="3">LVP_AGWG</strain>
    </source>
</reference>
<feature type="region of interest" description="Disordered" evidence="1">
    <location>
        <begin position="741"/>
        <end position="826"/>
    </location>
</feature>
<dbReference type="GO" id="GO:0000796">
    <property type="term" value="C:condensin complex"/>
    <property type="evidence" value="ECO:0007669"/>
    <property type="project" value="TreeGrafter"/>
</dbReference>
<dbReference type="GO" id="GO:0003682">
    <property type="term" value="F:chromatin binding"/>
    <property type="evidence" value="ECO:0007669"/>
    <property type="project" value="TreeGrafter"/>
</dbReference>
<feature type="compositionally biased region" description="Basic and acidic residues" evidence="1">
    <location>
        <begin position="59"/>
        <end position="69"/>
    </location>
</feature>
<feature type="region of interest" description="Disordered" evidence="1">
    <location>
        <begin position="1"/>
        <end position="69"/>
    </location>
</feature>
<dbReference type="Proteomes" id="UP000008820">
    <property type="component" value="Chromosome 1"/>
</dbReference>
<feature type="compositionally biased region" description="Basic and acidic residues" evidence="1">
    <location>
        <begin position="950"/>
        <end position="960"/>
    </location>
</feature>
<feature type="region of interest" description="Disordered" evidence="1">
    <location>
        <begin position="1060"/>
        <end position="1083"/>
    </location>
</feature>
<feature type="compositionally biased region" description="Pro residues" evidence="1">
    <location>
        <begin position="1064"/>
        <end position="1075"/>
    </location>
</feature>
<dbReference type="PANTHER" id="PTHR14324:SF3">
    <property type="entry name" value="CONDENSIN-2 COMPLEX SUBUNIT H2"/>
    <property type="match status" value="1"/>
</dbReference>
<protein>
    <recommendedName>
        <fullName evidence="2">Condensin-2 complex subunit H2 C-terminal domain-containing protein</fullName>
    </recommendedName>
</protein>
<feature type="region of interest" description="Disordered" evidence="1">
    <location>
        <begin position="421"/>
        <end position="463"/>
    </location>
</feature>
<reference evidence="3 4" key="1">
    <citation type="submission" date="2017-06" db="EMBL/GenBank/DDBJ databases">
        <title>Aedes aegypti genome working group (AGWG) sequencing and assembly.</title>
        <authorList>
            <consortium name="Aedes aegypti Genome Working Group (AGWG)"/>
            <person name="Matthews B.J."/>
        </authorList>
    </citation>
    <scope>NUCLEOTIDE SEQUENCE [LARGE SCALE GENOMIC DNA]</scope>
    <source>
        <strain evidence="3 4">LVP_AGWG</strain>
    </source>
</reference>